<name>A0A4Q4SYB8_9PEZI</name>
<feature type="region of interest" description="Disordered" evidence="1">
    <location>
        <begin position="265"/>
        <end position="322"/>
    </location>
</feature>
<organism evidence="2 3">
    <name type="scientific">Monosporascus ibericus</name>
    <dbReference type="NCBI Taxonomy" id="155417"/>
    <lineage>
        <taxon>Eukaryota</taxon>
        <taxon>Fungi</taxon>
        <taxon>Dikarya</taxon>
        <taxon>Ascomycota</taxon>
        <taxon>Pezizomycotina</taxon>
        <taxon>Sordariomycetes</taxon>
        <taxon>Xylariomycetidae</taxon>
        <taxon>Xylariales</taxon>
        <taxon>Xylariales incertae sedis</taxon>
        <taxon>Monosporascus</taxon>
    </lineage>
</organism>
<dbReference type="AlphaFoldDB" id="A0A4Q4SYB8"/>
<dbReference type="OrthoDB" id="4752978at2759"/>
<feature type="compositionally biased region" description="Basic and acidic residues" evidence="1">
    <location>
        <begin position="207"/>
        <end position="221"/>
    </location>
</feature>
<accession>A0A4Q4SYB8</accession>
<evidence type="ECO:0000313" key="3">
    <source>
        <dbReference type="Proteomes" id="UP000293360"/>
    </source>
</evidence>
<reference evidence="2 3" key="1">
    <citation type="submission" date="2018-06" db="EMBL/GenBank/DDBJ databases">
        <title>Complete Genomes of Monosporascus.</title>
        <authorList>
            <person name="Robinson A.J."/>
            <person name="Natvig D.O."/>
        </authorList>
    </citation>
    <scope>NUCLEOTIDE SEQUENCE [LARGE SCALE GENOMIC DNA]</scope>
    <source>
        <strain evidence="2 3">CBS 110550</strain>
    </source>
</reference>
<feature type="region of interest" description="Disordered" evidence="1">
    <location>
        <begin position="207"/>
        <end position="226"/>
    </location>
</feature>
<sequence length="322" mass="35577">MWDQYDIGFGNNKASLQASVPISILIGVQHSIQVGVIFSFPAKVLIKVKLEEPTSLPVKTVKLASRYPQSERSATSSAAKWAASYVVGAAKKHFEKKGASFLHKAYKVYEKAQNVADVMSLVTDIFERMEEGKKAKNKIKGPEFNGTDAARGVHPQDVLRQASANTDGLVPAAVTGEALDTILENVRRVEAQNFELTDRLTELEDARKRRDMTATPKRGDSGKAPVCRTCKNKAAGRRQPTEAGFKKFADEIKACSNAAFRLAGETAPARKRQAEELEDEPYSSNADTEQEEQSTRQKRRRVKNADAKRQIRSRPTEAGAQR</sequence>
<comment type="caution">
    <text evidence="2">The sequence shown here is derived from an EMBL/GenBank/DDBJ whole genome shotgun (WGS) entry which is preliminary data.</text>
</comment>
<keyword evidence="3" id="KW-1185">Reference proteome</keyword>
<gene>
    <name evidence="2" type="ORF">DL764_008114</name>
</gene>
<proteinExistence type="predicted"/>
<dbReference type="Proteomes" id="UP000293360">
    <property type="component" value="Unassembled WGS sequence"/>
</dbReference>
<protein>
    <submittedName>
        <fullName evidence="2">Uncharacterized protein</fullName>
    </submittedName>
</protein>
<dbReference type="EMBL" id="QJNU01000604">
    <property type="protein sequence ID" value="RYO92592.1"/>
    <property type="molecule type" value="Genomic_DNA"/>
</dbReference>
<evidence type="ECO:0000313" key="2">
    <source>
        <dbReference type="EMBL" id="RYO92592.1"/>
    </source>
</evidence>
<evidence type="ECO:0000256" key="1">
    <source>
        <dbReference type="SAM" id="MobiDB-lite"/>
    </source>
</evidence>